<dbReference type="InterPro" id="IPR046038">
    <property type="entry name" value="DUF5996"/>
</dbReference>
<proteinExistence type="predicted"/>
<dbReference type="Proteomes" id="UP000198724">
    <property type="component" value="Unassembled WGS sequence"/>
</dbReference>
<dbReference type="STRING" id="1436961.SAMN05421739_1011007"/>
<evidence type="ECO:0000313" key="1">
    <source>
        <dbReference type="EMBL" id="SFG13941.1"/>
    </source>
</evidence>
<accession>A0A1I2PKJ2</accession>
<keyword evidence="2" id="KW-1185">Reference proteome</keyword>
<dbReference type="AlphaFoldDB" id="A0A1I2PKJ2"/>
<dbReference type="OrthoDB" id="9800945at2"/>
<organism evidence="1 2">
    <name type="scientific">Pontibacter chinhatensis</name>
    <dbReference type="NCBI Taxonomy" id="1436961"/>
    <lineage>
        <taxon>Bacteria</taxon>
        <taxon>Pseudomonadati</taxon>
        <taxon>Bacteroidota</taxon>
        <taxon>Cytophagia</taxon>
        <taxon>Cytophagales</taxon>
        <taxon>Hymenobacteraceae</taxon>
        <taxon>Pontibacter</taxon>
    </lineage>
</organism>
<reference evidence="2" key="1">
    <citation type="submission" date="2016-10" db="EMBL/GenBank/DDBJ databases">
        <authorList>
            <person name="Varghese N."/>
            <person name="Submissions S."/>
        </authorList>
    </citation>
    <scope>NUCLEOTIDE SEQUENCE [LARGE SCALE GENOMIC DNA]</scope>
    <source>
        <strain evidence="2">LP51</strain>
    </source>
</reference>
<dbReference type="EMBL" id="FOOT01000001">
    <property type="protein sequence ID" value="SFG13941.1"/>
    <property type="molecule type" value="Genomic_DNA"/>
</dbReference>
<protein>
    <submittedName>
        <fullName evidence="1">Uncharacterized protein</fullName>
    </submittedName>
</protein>
<dbReference type="Pfam" id="PF19459">
    <property type="entry name" value="DUF5996"/>
    <property type="match status" value="1"/>
</dbReference>
<sequence length="313" mass="35917">MASTLVSPPVLDEFPPLPLEEWEKTKDTLHLYLQVVGKIRLKLMPRRNHWWNVTLYVTSRGLGTGPIPYKFYTFECEFDLIEHQLLLRTSTGATESIKLQDGLSVSAFYLQVMKALEVLGIQVELLAKPYDNKSSIPFAQDHTHATYNPEQVHRYWRVLVTIDQVLEEFSGRFYGKTCPVQLYWHHLDLTVTRFSGKRIPVKPEASIVEKDAYSHEVISFGFWPGDNDVRFPAFYSYTFPSPEGLDKEPLQPKQATWQDANGSPMAVLNYEELRLLDAPRQALLDFLESAYQAGAKLAKWPVEELTVKPLQAL</sequence>
<dbReference type="RefSeq" id="WP_092099359.1">
    <property type="nucleotide sequence ID" value="NZ_FOOT01000001.1"/>
</dbReference>
<gene>
    <name evidence="1" type="ORF">SAMN05421739_1011007</name>
</gene>
<name>A0A1I2PKJ2_9BACT</name>
<evidence type="ECO:0000313" key="2">
    <source>
        <dbReference type="Proteomes" id="UP000198724"/>
    </source>
</evidence>